<dbReference type="EMBL" id="AMFJ01028944">
    <property type="protein sequence ID" value="EKD44209.1"/>
    <property type="molecule type" value="Genomic_DNA"/>
</dbReference>
<protein>
    <submittedName>
        <fullName evidence="2">Uncharacterized protein</fullName>
    </submittedName>
</protein>
<proteinExistence type="predicted"/>
<feature type="transmembrane region" description="Helical" evidence="1">
    <location>
        <begin position="89"/>
        <end position="111"/>
    </location>
</feature>
<reference evidence="2" key="1">
    <citation type="journal article" date="2012" name="Science">
        <title>Fermentation, hydrogen, and sulfur metabolism in multiple uncultivated bacterial phyla.</title>
        <authorList>
            <person name="Wrighton K.C."/>
            <person name="Thomas B.C."/>
            <person name="Sharon I."/>
            <person name="Miller C.S."/>
            <person name="Castelle C.J."/>
            <person name="VerBerkmoes N.C."/>
            <person name="Wilkins M.J."/>
            <person name="Hettich R.L."/>
            <person name="Lipton M.S."/>
            <person name="Williams K.H."/>
            <person name="Long P.E."/>
            <person name="Banfield J.F."/>
        </authorList>
    </citation>
    <scope>NUCLEOTIDE SEQUENCE [LARGE SCALE GENOMIC DNA]</scope>
</reference>
<dbReference type="AlphaFoldDB" id="K2A2K6"/>
<keyword evidence="1" id="KW-0812">Transmembrane</keyword>
<evidence type="ECO:0000256" key="1">
    <source>
        <dbReference type="SAM" id="Phobius"/>
    </source>
</evidence>
<evidence type="ECO:0000313" key="2">
    <source>
        <dbReference type="EMBL" id="EKD44209.1"/>
    </source>
</evidence>
<accession>K2A2K6</accession>
<comment type="caution">
    <text evidence="2">The sequence shown here is derived from an EMBL/GenBank/DDBJ whole genome shotgun (WGS) entry which is preliminary data.</text>
</comment>
<sequence>MSSIRKDFYIELLKYANKKNEFILNELFEDLNLNQEEKNLFCERLIHSKLLFDSTSKSDIFMISIKGRFKLLEHEELTEARISSKQAKYIAISAIIISALLAICSILLQVFHRNKP</sequence>
<name>K2A2K6_9BACT</name>
<keyword evidence="1" id="KW-0472">Membrane</keyword>
<keyword evidence="1" id="KW-1133">Transmembrane helix</keyword>
<gene>
    <name evidence="2" type="ORF">ACD_71C00213G0004</name>
</gene>
<organism evidence="2">
    <name type="scientific">uncultured bacterium</name>
    <name type="common">gcode 4</name>
    <dbReference type="NCBI Taxonomy" id="1234023"/>
    <lineage>
        <taxon>Bacteria</taxon>
        <taxon>environmental samples</taxon>
    </lineage>
</organism>